<name>A0ABQ9DAJ9_9PASS</name>
<dbReference type="PANTHER" id="PTHR33395:SF22">
    <property type="entry name" value="REVERSE TRANSCRIPTASE DOMAIN-CONTAINING PROTEIN"/>
    <property type="match status" value="1"/>
</dbReference>
<evidence type="ECO:0000313" key="2">
    <source>
        <dbReference type="Proteomes" id="UP001145742"/>
    </source>
</evidence>
<comment type="caution">
    <text evidence="1">The sequence shown here is derived from an EMBL/GenBank/DDBJ whole genome shotgun (WGS) entry which is preliminary data.</text>
</comment>
<gene>
    <name evidence="1" type="ORF">WISP_80608</name>
</gene>
<protein>
    <submittedName>
        <fullName evidence="1">Uncharacterized protein</fullName>
    </submittedName>
</protein>
<reference evidence="1" key="1">
    <citation type="submission" date="2019-10" db="EMBL/GenBank/DDBJ databases">
        <authorList>
            <person name="Soares A.E.R."/>
            <person name="Aleixo A."/>
            <person name="Schneider P."/>
            <person name="Miyaki C.Y."/>
            <person name="Schneider M.P."/>
            <person name="Mello C."/>
            <person name="Vasconcelos A.T.R."/>
        </authorList>
    </citation>
    <scope>NUCLEOTIDE SEQUENCE</scope>
    <source>
        <tissue evidence="1">Muscle</tissue>
    </source>
</reference>
<evidence type="ECO:0000313" key="1">
    <source>
        <dbReference type="EMBL" id="KAJ7414931.1"/>
    </source>
</evidence>
<keyword evidence="2" id="KW-1185">Reference proteome</keyword>
<dbReference type="Proteomes" id="UP001145742">
    <property type="component" value="Unassembled WGS sequence"/>
</dbReference>
<sequence length="353" mass="40510">MYTNACSMGNKQEELEAMVQHESYDVVAVTEMWWDESHDWSAAMGGYKLFRKDRQEEVSEDWKKANVSPVIKNGKKDQTVSLTSIPGKMMEHLILETISQNMEDKKTPTWMDEWREEDIVYLNFSKAFDTVSHILIGKLRKRRMGASPALLNFQEMSRKVGGLSTSLKSECLRQNVLRSGPLQPAGAQQLHKHETSKIRNADYLRSKLDNWILNKTTLLKACHQRKYSTRELSSSFQIQELEIDGHLGYSNHEVIEFKISDRQEEKCQQNLNSGHEESRLQAAQAINDRPRGSQCAELNDHDCKKDKLLVDPEIVQDLLLQLNPFKSVGPGGIHLRIIKDLVDVIAKDLLMIF</sequence>
<proteinExistence type="predicted"/>
<dbReference type="EMBL" id="WHWB01034019">
    <property type="protein sequence ID" value="KAJ7414931.1"/>
    <property type="molecule type" value="Genomic_DNA"/>
</dbReference>
<dbReference type="PANTHER" id="PTHR33395">
    <property type="entry name" value="TRANSCRIPTASE, PUTATIVE-RELATED-RELATED"/>
    <property type="match status" value="1"/>
</dbReference>
<dbReference type="Gene3D" id="3.60.10.10">
    <property type="entry name" value="Endonuclease/exonuclease/phosphatase"/>
    <property type="match status" value="1"/>
</dbReference>
<dbReference type="InterPro" id="IPR036691">
    <property type="entry name" value="Endo/exonu/phosph_ase_sf"/>
</dbReference>
<organism evidence="1 2">
    <name type="scientific">Willisornis vidua</name>
    <name type="common">Xingu scale-backed antbird</name>
    <dbReference type="NCBI Taxonomy" id="1566151"/>
    <lineage>
        <taxon>Eukaryota</taxon>
        <taxon>Metazoa</taxon>
        <taxon>Chordata</taxon>
        <taxon>Craniata</taxon>
        <taxon>Vertebrata</taxon>
        <taxon>Euteleostomi</taxon>
        <taxon>Archelosauria</taxon>
        <taxon>Archosauria</taxon>
        <taxon>Dinosauria</taxon>
        <taxon>Saurischia</taxon>
        <taxon>Theropoda</taxon>
        <taxon>Coelurosauria</taxon>
        <taxon>Aves</taxon>
        <taxon>Neognathae</taxon>
        <taxon>Neoaves</taxon>
        <taxon>Telluraves</taxon>
        <taxon>Australaves</taxon>
        <taxon>Passeriformes</taxon>
        <taxon>Thamnophilidae</taxon>
        <taxon>Willisornis</taxon>
    </lineage>
</organism>
<accession>A0ABQ9DAJ9</accession>